<accession>A0A6V7E865</accession>
<dbReference type="EMBL" id="LR828261">
    <property type="protein sequence ID" value="CAD0347383.1"/>
    <property type="molecule type" value="Genomic_DNA"/>
</dbReference>
<keyword evidence="1" id="KW-0732">Signal</keyword>
<evidence type="ECO:0008006" key="3">
    <source>
        <dbReference type="Google" id="ProtNLM"/>
    </source>
</evidence>
<name>A0A6V7E865_9XANT</name>
<proteinExistence type="predicted"/>
<dbReference type="EMBL" id="LR828261">
    <property type="protein sequence ID" value="CAD0347378.1"/>
    <property type="molecule type" value="Genomic_DNA"/>
</dbReference>
<organism evidence="2">
    <name type="scientific">Xanthomonas hortorum pv. pelargonii</name>
    <dbReference type="NCBI Taxonomy" id="453602"/>
    <lineage>
        <taxon>Bacteria</taxon>
        <taxon>Pseudomonadati</taxon>
        <taxon>Pseudomonadota</taxon>
        <taxon>Gammaproteobacteria</taxon>
        <taxon>Lysobacterales</taxon>
        <taxon>Lysobacteraceae</taxon>
        <taxon>Xanthomonas</taxon>
    </lineage>
</organism>
<evidence type="ECO:0000313" key="2">
    <source>
        <dbReference type="EMBL" id="CAD0347383.1"/>
    </source>
</evidence>
<protein>
    <recommendedName>
        <fullName evidence="3">GP-PDE domain-containing protein</fullName>
    </recommendedName>
</protein>
<reference evidence="2" key="1">
    <citation type="submission" date="2020-07" db="EMBL/GenBank/DDBJ databases">
        <authorList>
            <person name="Pothier F. J."/>
        </authorList>
    </citation>
    <scope>NUCLEOTIDE SEQUENCE</scope>
    <source>
        <strain evidence="2">CFBP 2533</strain>
    </source>
</reference>
<gene>
    <name evidence="2" type="ORF">CFBP2533_32560</name>
</gene>
<sequence>MTLRSVATLAAMLCVALATTATAAPTGVAAIQARLTNPNGGIVVVAHRGCHAPAPEHGFKDTAPENSLAALERCITSAPM</sequence>
<dbReference type="AlphaFoldDB" id="A0A6V7E865"/>
<feature type="signal peptide" evidence="1">
    <location>
        <begin position="1"/>
        <end position="23"/>
    </location>
</feature>
<feature type="chain" id="PRO_5036394464" description="GP-PDE domain-containing protein" evidence="1">
    <location>
        <begin position="24"/>
        <end position="80"/>
    </location>
</feature>
<evidence type="ECO:0000256" key="1">
    <source>
        <dbReference type="SAM" id="SignalP"/>
    </source>
</evidence>